<feature type="region of interest" description="Disordered" evidence="1">
    <location>
        <begin position="36"/>
        <end position="105"/>
    </location>
</feature>
<dbReference type="CDD" id="cd00118">
    <property type="entry name" value="LysM"/>
    <property type="match status" value="1"/>
</dbReference>
<feature type="domain" description="LysM" evidence="3">
    <location>
        <begin position="111"/>
        <end position="157"/>
    </location>
</feature>
<evidence type="ECO:0000256" key="2">
    <source>
        <dbReference type="SAM" id="SignalP"/>
    </source>
</evidence>
<feature type="chain" id="PRO_5046650680" description="LysM domain-containing protein" evidence="2">
    <location>
        <begin position="22"/>
        <end position="163"/>
    </location>
</feature>
<feature type="signal peptide" evidence="2">
    <location>
        <begin position="1"/>
        <end position="21"/>
    </location>
</feature>
<dbReference type="EMBL" id="BAABCN010000006">
    <property type="protein sequence ID" value="GAA3879822.1"/>
    <property type="molecule type" value="Genomic_DNA"/>
</dbReference>
<dbReference type="Gene3D" id="3.10.350.10">
    <property type="entry name" value="LysM domain"/>
    <property type="match status" value="1"/>
</dbReference>
<organism evidence="4 5">
    <name type="scientific">Leifsonia kafniensis</name>
    <dbReference type="NCBI Taxonomy" id="475957"/>
    <lineage>
        <taxon>Bacteria</taxon>
        <taxon>Bacillati</taxon>
        <taxon>Actinomycetota</taxon>
        <taxon>Actinomycetes</taxon>
        <taxon>Micrococcales</taxon>
        <taxon>Microbacteriaceae</taxon>
        <taxon>Leifsonia</taxon>
    </lineage>
</organism>
<accession>A0ABP7KM02</accession>
<dbReference type="PROSITE" id="PS51257">
    <property type="entry name" value="PROKAR_LIPOPROTEIN"/>
    <property type="match status" value="1"/>
</dbReference>
<dbReference type="PROSITE" id="PS51782">
    <property type="entry name" value="LYSM"/>
    <property type="match status" value="1"/>
</dbReference>
<evidence type="ECO:0000313" key="5">
    <source>
        <dbReference type="Proteomes" id="UP001501803"/>
    </source>
</evidence>
<keyword evidence="2" id="KW-0732">Signal</keyword>
<name>A0ABP7KM02_9MICO</name>
<dbReference type="RefSeq" id="WP_345066426.1">
    <property type="nucleotide sequence ID" value="NZ_BAABCN010000006.1"/>
</dbReference>
<comment type="caution">
    <text evidence="4">The sequence shown here is derived from an EMBL/GenBank/DDBJ whole genome shotgun (WGS) entry which is preliminary data.</text>
</comment>
<dbReference type="InterPro" id="IPR036779">
    <property type="entry name" value="LysM_dom_sf"/>
</dbReference>
<evidence type="ECO:0000256" key="1">
    <source>
        <dbReference type="SAM" id="MobiDB-lite"/>
    </source>
</evidence>
<evidence type="ECO:0000259" key="3">
    <source>
        <dbReference type="PROSITE" id="PS51782"/>
    </source>
</evidence>
<sequence>MRRNALLAAAVAALFTLSACAGTPTPVVTVTVAPSPPATTAPPATPSAPATTPPPVEPAPVEEPELVPNPAVGEPIPNAPAPIVEPGPAVDLGEAPGARGAATTNDDGSLNTYTVVEGDSFFDIAQRFDVPVQQFLHMNPSVPGLGEDIYIKQIINLDWTTKR</sequence>
<keyword evidence="5" id="KW-1185">Reference proteome</keyword>
<gene>
    <name evidence="4" type="ORF">GCM10022381_22600</name>
</gene>
<reference evidence="5" key="1">
    <citation type="journal article" date="2019" name="Int. J. Syst. Evol. Microbiol.">
        <title>The Global Catalogue of Microorganisms (GCM) 10K type strain sequencing project: providing services to taxonomists for standard genome sequencing and annotation.</title>
        <authorList>
            <consortium name="The Broad Institute Genomics Platform"/>
            <consortium name="The Broad Institute Genome Sequencing Center for Infectious Disease"/>
            <person name="Wu L."/>
            <person name="Ma J."/>
        </authorList>
    </citation>
    <scope>NUCLEOTIDE SEQUENCE [LARGE SCALE GENOMIC DNA]</scope>
    <source>
        <strain evidence="5">JCM 17021</strain>
    </source>
</reference>
<dbReference type="Proteomes" id="UP001501803">
    <property type="component" value="Unassembled WGS sequence"/>
</dbReference>
<dbReference type="InterPro" id="IPR018392">
    <property type="entry name" value="LysM"/>
</dbReference>
<evidence type="ECO:0000313" key="4">
    <source>
        <dbReference type="EMBL" id="GAA3879822.1"/>
    </source>
</evidence>
<feature type="compositionally biased region" description="Pro residues" evidence="1">
    <location>
        <begin position="36"/>
        <end position="58"/>
    </location>
</feature>
<dbReference type="SMART" id="SM00257">
    <property type="entry name" value="LysM"/>
    <property type="match status" value="1"/>
</dbReference>
<proteinExistence type="predicted"/>
<dbReference type="Pfam" id="PF01476">
    <property type="entry name" value="LysM"/>
    <property type="match status" value="1"/>
</dbReference>
<dbReference type="SUPFAM" id="SSF54106">
    <property type="entry name" value="LysM domain"/>
    <property type="match status" value="1"/>
</dbReference>
<protein>
    <recommendedName>
        <fullName evidence="3">LysM domain-containing protein</fullName>
    </recommendedName>
</protein>